<sequence>MRDGRGGGQGLGAGPVATTALATLVVSDPRVRGQLASGERVAGWR</sequence>
<dbReference type="AlphaFoldDB" id="X7ZWD9"/>
<dbReference type="PATRIC" id="fig|1299334.3.peg.7655"/>
<comment type="caution">
    <text evidence="1">The sequence shown here is derived from an EMBL/GenBank/DDBJ whole genome shotgun (WGS) entry which is preliminary data.</text>
</comment>
<protein>
    <submittedName>
        <fullName evidence="1">Uncharacterized protein</fullName>
    </submittedName>
</protein>
<gene>
    <name evidence="1" type="ORF">I553_5714</name>
</gene>
<dbReference type="EMBL" id="JAOB01000069">
    <property type="protein sequence ID" value="EUA23053.1"/>
    <property type="molecule type" value="Genomic_DNA"/>
</dbReference>
<accession>X7ZWD9</accession>
<evidence type="ECO:0000313" key="1">
    <source>
        <dbReference type="EMBL" id="EUA23053.1"/>
    </source>
</evidence>
<reference evidence="1" key="1">
    <citation type="submission" date="2014-01" db="EMBL/GenBank/DDBJ databases">
        <authorList>
            <person name="Brown-Elliot B."/>
            <person name="Wallace R."/>
            <person name="Lenaerts A."/>
            <person name="Ordway D."/>
            <person name="DeGroote M.A."/>
            <person name="Parker T."/>
            <person name="Sizemore C."/>
            <person name="Tallon L.J."/>
            <person name="Sadzewicz L.K."/>
            <person name="Sengamalay N."/>
            <person name="Fraser C.M."/>
            <person name="Hine E."/>
            <person name="Shefchek K.A."/>
            <person name="Das S.P."/>
            <person name="Tettelin H."/>
        </authorList>
    </citation>
    <scope>NUCLEOTIDE SEQUENCE [LARGE SCALE GENOMIC DNA]</scope>
    <source>
        <strain evidence="1">4042</strain>
    </source>
</reference>
<proteinExistence type="predicted"/>
<organism evidence="1">
    <name type="scientific">Mycobacterium xenopi 4042</name>
    <dbReference type="NCBI Taxonomy" id="1299334"/>
    <lineage>
        <taxon>Bacteria</taxon>
        <taxon>Bacillati</taxon>
        <taxon>Actinomycetota</taxon>
        <taxon>Actinomycetes</taxon>
        <taxon>Mycobacteriales</taxon>
        <taxon>Mycobacteriaceae</taxon>
        <taxon>Mycobacterium</taxon>
    </lineage>
</organism>
<name>X7ZWD9_MYCXE</name>